<dbReference type="RefSeq" id="WP_212772391.1">
    <property type="nucleotide sequence ID" value="NZ_AP024601.1"/>
</dbReference>
<dbReference type="GO" id="GO:0016491">
    <property type="term" value="F:oxidoreductase activity"/>
    <property type="evidence" value="ECO:0007669"/>
    <property type="project" value="UniProtKB-KW"/>
</dbReference>
<dbReference type="InterPro" id="IPR002347">
    <property type="entry name" value="SDR_fam"/>
</dbReference>
<dbReference type="AlphaFoldDB" id="A0A8D5UHE7"/>
<evidence type="ECO:0000256" key="1">
    <source>
        <dbReference type="ARBA" id="ARBA00006484"/>
    </source>
</evidence>
<reference evidence="4" key="1">
    <citation type="journal article" date="2013" name="Int. J. Syst. Evol. Microbiol.">
        <title>Polycladomyces abyssicola gen. nov., sp. nov., a thermophilic filamentous bacterium isolated from hemipelagic sediment.</title>
        <authorList>
            <person name="Tsubouchi T."/>
            <person name="Shimane Y."/>
            <person name="Mori K."/>
            <person name="Usui K."/>
            <person name="Hiraki T."/>
            <person name="Tame A."/>
            <person name="Uematsu K."/>
            <person name="Maruyama T."/>
            <person name="Hatada Y."/>
        </authorList>
    </citation>
    <scope>NUCLEOTIDE SEQUENCE</scope>
    <source>
        <strain evidence="4">JIR-001</strain>
    </source>
</reference>
<dbReference type="Proteomes" id="UP000677436">
    <property type="component" value="Chromosome"/>
</dbReference>
<dbReference type="SUPFAM" id="SSF51735">
    <property type="entry name" value="NAD(P)-binding Rossmann-fold domains"/>
    <property type="match status" value="1"/>
</dbReference>
<gene>
    <name evidence="4" type="ORF">JIR001_17800</name>
</gene>
<dbReference type="PANTHER" id="PTHR44196:SF1">
    <property type="entry name" value="DEHYDROGENASE_REDUCTASE SDR FAMILY MEMBER 7B"/>
    <property type="match status" value="1"/>
</dbReference>
<evidence type="ECO:0000313" key="5">
    <source>
        <dbReference type="Proteomes" id="UP000677436"/>
    </source>
</evidence>
<evidence type="ECO:0000256" key="2">
    <source>
        <dbReference type="ARBA" id="ARBA00023002"/>
    </source>
</evidence>
<evidence type="ECO:0000256" key="3">
    <source>
        <dbReference type="RuleBase" id="RU000363"/>
    </source>
</evidence>
<accession>A0A8D5UHE7</accession>
<dbReference type="EMBL" id="AP024601">
    <property type="protein sequence ID" value="BCU81997.1"/>
    <property type="molecule type" value="Genomic_DNA"/>
</dbReference>
<dbReference type="InterPro" id="IPR036291">
    <property type="entry name" value="NAD(P)-bd_dom_sf"/>
</dbReference>
<evidence type="ECO:0000313" key="4">
    <source>
        <dbReference type="EMBL" id="BCU81997.1"/>
    </source>
</evidence>
<protein>
    <submittedName>
        <fullName evidence="4">Putative oxidoreductase</fullName>
    </submittedName>
</protein>
<dbReference type="PROSITE" id="PS00061">
    <property type="entry name" value="ADH_SHORT"/>
    <property type="match status" value="1"/>
</dbReference>
<proteinExistence type="inferred from homology"/>
<organism evidence="4 5">
    <name type="scientific">Polycladomyces abyssicola</name>
    <dbReference type="NCBI Taxonomy" id="1125966"/>
    <lineage>
        <taxon>Bacteria</taxon>
        <taxon>Bacillati</taxon>
        <taxon>Bacillota</taxon>
        <taxon>Bacilli</taxon>
        <taxon>Bacillales</taxon>
        <taxon>Thermoactinomycetaceae</taxon>
        <taxon>Polycladomyces</taxon>
    </lineage>
</organism>
<dbReference type="PRINTS" id="PR00081">
    <property type="entry name" value="GDHRDH"/>
</dbReference>
<sequence>MNGRIVLVTGATGGIGREIVHRLAARGDRPLLVGRNEASLQTLAQEVPGGEAMVCDVTKRHHVEQLVEDVINRYGRLDVLINNAGYGRFGGALEVPIEEYAGMMEANYLGAVHMSLAFLPHMLQRGSGRIVNIASIAGLTGAPNLAGYCASKFALLGFSESLQMEFAPRIQVGVLCPGPVDTPFFRGVSPFRYFPSPIARRTLPPSVVAEHALRLIDRPGIKVIPWTLGMAIRLRRWFPRMAVRVTGHLYNTLLRQKSASAVSPLTGKE</sequence>
<name>A0A8D5UHE7_9BACL</name>
<dbReference type="Pfam" id="PF00106">
    <property type="entry name" value="adh_short"/>
    <property type="match status" value="1"/>
</dbReference>
<reference evidence="4" key="2">
    <citation type="journal article" date="2021" name="Microbiol. Resour. Announc.">
        <title>Complete Genome Sequence of Polycladomyces abyssicola JIR-001T, Isolated from Hemipelagic Sediment in Deep Seawater.</title>
        <authorList>
            <person name="Tsubouchi T."/>
            <person name="Kaneko Y."/>
        </authorList>
    </citation>
    <scope>NUCLEOTIDE SEQUENCE</scope>
    <source>
        <strain evidence="4">JIR-001</strain>
    </source>
</reference>
<dbReference type="PANTHER" id="PTHR44196">
    <property type="entry name" value="DEHYDROGENASE/REDUCTASE SDR FAMILY MEMBER 7B"/>
    <property type="match status" value="1"/>
</dbReference>
<keyword evidence="5" id="KW-1185">Reference proteome</keyword>
<dbReference type="PRINTS" id="PR00080">
    <property type="entry name" value="SDRFAMILY"/>
</dbReference>
<dbReference type="Gene3D" id="3.40.50.720">
    <property type="entry name" value="NAD(P)-binding Rossmann-like Domain"/>
    <property type="match status" value="1"/>
</dbReference>
<dbReference type="GO" id="GO:0016020">
    <property type="term" value="C:membrane"/>
    <property type="evidence" value="ECO:0007669"/>
    <property type="project" value="TreeGrafter"/>
</dbReference>
<dbReference type="InterPro" id="IPR020904">
    <property type="entry name" value="Sc_DH/Rdtase_CS"/>
</dbReference>
<dbReference type="KEGG" id="pabs:JIR001_17800"/>
<dbReference type="CDD" id="cd05233">
    <property type="entry name" value="SDR_c"/>
    <property type="match status" value="1"/>
</dbReference>
<comment type="similarity">
    <text evidence="1 3">Belongs to the short-chain dehydrogenases/reductases (SDR) family.</text>
</comment>
<keyword evidence="2" id="KW-0560">Oxidoreductase</keyword>